<dbReference type="InterPro" id="IPR036514">
    <property type="entry name" value="SGNH_hydro_sf"/>
</dbReference>
<dbReference type="AlphaFoldDB" id="A0A146GFR4"/>
<evidence type="ECO:0000256" key="1">
    <source>
        <dbReference type="SAM" id="SignalP"/>
    </source>
</evidence>
<dbReference type="STRING" id="690879.TSACC_3353"/>
<dbReference type="InParanoid" id="A0A146GFR4"/>
<feature type="domain" description="DUF4886" evidence="2">
    <location>
        <begin position="275"/>
        <end position="326"/>
    </location>
</feature>
<dbReference type="InterPro" id="IPR032616">
    <property type="entry name" value="DUF4886"/>
</dbReference>
<dbReference type="Gene3D" id="3.40.50.1110">
    <property type="entry name" value="SGNH hydrolase"/>
    <property type="match status" value="1"/>
</dbReference>
<dbReference type="Pfam" id="PF16227">
    <property type="entry name" value="DUF4886"/>
    <property type="match status" value="2"/>
</dbReference>
<gene>
    <name evidence="3" type="ORF">TSACC_3353</name>
</gene>
<evidence type="ECO:0000259" key="2">
    <source>
        <dbReference type="Pfam" id="PF16227"/>
    </source>
</evidence>
<organism evidence="3 4">
    <name type="scientific">Terrimicrobium sacchariphilum</name>
    <dbReference type="NCBI Taxonomy" id="690879"/>
    <lineage>
        <taxon>Bacteria</taxon>
        <taxon>Pseudomonadati</taxon>
        <taxon>Verrucomicrobiota</taxon>
        <taxon>Terrimicrobiia</taxon>
        <taxon>Terrimicrobiales</taxon>
        <taxon>Terrimicrobiaceae</taxon>
        <taxon>Terrimicrobium</taxon>
    </lineage>
</organism>
<proteinExistence type="predicted"/>
<dbReference type="GO" id="GO:0016788">
    <property type="term" value="F:hydrolase activity, acting on ester bonds"/>
    <property type="evidence" value="ECO:0007669"/>
    <property type="project" value="UniProtKB-ARBA"/>
</dbReference>
<accession>A0A146GFR4</accession>
<feature type="chain" id="PRO_5007524793" description="DUF4886 domain-containing protein" evidence="1">
    <location>
        <begin position="36"/>
        <end position="340"/>
    </location>
</feature>
<feature type="domain" description="DUF4886" evidence="2">
    <location>
        <begin position="47"/>
        <end position="226"/>
    </location>
</feature>
<evidence type="ECO:0000313" key="4">
    <source>
        <dbReference type="Proteomes" id="UP000076023"/>
    </source>
</evidence>
<evidence type="ECO:0000313" key="3">
    <source>
        <dbReference type="EMBL" id="GAT35288.1"/>
    </source>
</evidence>
<dbReference type="Proteomes" id="UP000076023">
    <property type="component" value="Unassembled WGS sequence"/>
</dbReference>
<reference evidence="4" key="1">
    <citation type="journal article" date="2017" name="Genome Announc.">
        <title>Draft Genome Sequence of Terrimicrobium sacchariphilum NM-5T, a Facultative Anaerobic Soil Bacterium of the Class Spartobacteria.</title>
        <authorList>
            <person name="Qiu Y.L."/>
            <person name="Tourlousse D.M."/>
            <person name="Matsuura N."/>
            <person name="Ohashi A."/>
            <person name="Sekiguchi Y."/>
        </authorList>
    </citation>
    <scope>NUCLEOTIDE SEQUENCE [LARGE SCALE GENOMIC DNA]</scope>
    <source>
        <strain evidence="4">NM-5</strain>
    </source>
</reference>
<dbReference type="EMBL" id="BDCO01000003">
    <property type="protein sequence ID" value="GAT35288.1"/>
    <property type="molecule type" value="Genomic_DNA"/>
</dbReference>
<dbReference type="RefSeq" id="WP_169809714.1">
    <property type="nucleotide sequence ID" value="NZ_BDCO01000003.1"/>
</dbReference>
<feature type="signal peptide" evidence="1">
    <location>
        <begin position="1"/>
        <end position="35"/>
    </location>
</feature>
<keyword evidence="1" id="KW-0732">Signal</keyword>
<sequence>MNSFFRSAVARAPRSISHSLLLAMVPVLLSSRLCAADEGKPGDQSVKVLTVGNSFADDACVLLPALAKAGGKDLVLVRANLGGHSLAQHVGYLQAYEANADDPKGSPYNAPAYLATGDKKKINLKAILASKPWNFVTIQQVSNNSFQEETYEPFAGILIDYIRKNAPTAEILIQQTWAYREDHEMFKDGKLNQQSMYAGLKAAYDKLAQRYSLRIIPSGDAYQAARKLPRWTFSFPDPKFDYSKPAPGTLPDQHASLNVGWKWDKDKTTNEPKLVLDAKHSNLYGRFLISCVWYEVIFNDSVLNNPFVPEGMSPEDAMILRQVAHEVVAARKATEATLKP</sequence>
<protein>
    <recommendedName>
        <fullName evidence="2">DUF4886 domain-containing protein</fullName>
    </recommendedName>
</protein>
<comment type="caution">
    <text evidence="3">The sequence shown here is derived from an EMBL/GenBank/DDBJ whole genome shotgun (WGS) entry which is preliminary data.</text>
</comment>
<name>A0A146GFR4_TERSA</name>
<keyword evidence="4" id="KW-1185">Reference proteome</keyword>